<feature type="compositionally biased region" description="Basic and acidic residues" evidence="1">
    <location>
        <begin position="292"/>
        <end position="306"/>
    </location>
</feature>
<protein>
    <submittedName>
        <fullName evidence="2">Uncharacterized protein</fullName>
    </submittedName>
</protein>
<dbReference type="InParanoid" id="A0A1Y1USL2"/>
<dbReference type="RefSeq" id="XP_021874621.1">
    <property type="nucleotide sequence ID" value="XM_022014024.1"/>
</dbReference>
<proteinExistence type="predicted"/>
<dbReference type="GeneID" id="33555832"/>
<organism evidence="2 3">
    <name type="scientific">Kockovaella imperatae</name>
    <dbReference type="NCBI Taxonomy" id="4999"/>
    <lineage>
        <taxon>Eukaryota</taxon>
        <taxon>Fungi</taxon>
        <taxon>Dikarya</taxon>
        <taxon>Basidiomycota</taxon>
        <taxon>Agaricomycotina</taxon>
        <taxon>Tremellomycetes</taxon>
        <taxon>Tremellales</taxon>
        <taxon>Cuniculitremaceae</taxon>
        <taxon>Kockovaella</taxon>
    </lineage>
</organism>
<dbReference type="EMBL" id="NBSH01000001">
    <property type="protein sequence ID" value="ORX40942.1"/>
    <property type="molecule type" value="Genomic_DNA"/>
</dbReference>
<reference evidence="2 3" key="1">
    <citation type="submission" date="2017-03" db="EMBL/GenBank/DDBJ databases">
        <title>Widespread Adenine N6-methylation of Active Genes in Fungi.</title>
        <authorList>
            <consortium name="DOE Joint Genome Institute"/>
            <person name="Mondo S.J."/>
            <person name="Dannebaum R.O."/>
            <person name="Kuo R.C."/>
            <person name="Louie K.B."/>
            <person name="Bewick A.J."/>
            <person name="Labutti K."/>
            <person name="Haridas S."/>
            <person name="Kuo A."/>
            <person name="Salamov A."/>
            <person name="Ahrendt S.R."/>
            <person name="Lau R."/>
            <person name="Bowen B.P."/>
            <person name="Lipzen A."/>
            <person name="Sullivan W."/>
            <person name="Andreopoulos W.B."/>
            <person name="Clum A."/>
            <person name="Lindquist E."/>
            <person name="Daum C."/>
            <person name="Northen T.R."/>
            <person name="Ramamoorthy G."/>
            <person name="Schmitz R.J."/>
            <person name="Gryganskyi A."/>
            <person name="Culley D."/>
            <person name="Magnuson J."/>
            <person name="James T.Y."/>
            <person name="O'Malley M.A."/>
            <person name="Stajich J.E."/>
            <person name="Spatafora J.W."/>
            <person name="Visel A."/>
            <person name="Grigoriev I.V."/>
        </authorList>
    </citation>
    <scope>NUCLEOTIDE SEQUENCE [LARGE SCALE GENOMIC DNA]</scope>
    <source>
        <strain evidence="2 3">NRRL Y-17943</strain>
    </source>
</reference>
<name>A0A1Y1USL2_9TREE</name>
<comment type="caution">
    <text evidence="2">The sequence shown here is derived from an EMBL/GenBank/DDBJ whole genome shotgun (WGS) entry which is preliminary data.</text>
</comment>
<dbReference type="Proteomes" id="UP000193218">
    <property type="component" value="Unassembled WGS sequence"/>
</dbReference>
<sequence>MNQDINTETRKESLPFIHPDRAKLITARWPTDTTVGDEVKGQTADNTYEAGPFSRASQSGIDRLHETYLAAWTNALKAKLRAHDVLKSEMGTRRDLWPSFESNVRRLGMEKVRVGDDLSVRWIVQHDLAEDLISGKTQATCDVSFTEPPESQEEAQKVIISNSERSFSLTSTWQPWPTGDPFGTSDPSKRWMENPKFNRTRVRLYKAWSKTLGALVDDKCPLETGTGILEAAVPHRLALWSAIKTWLSEEDIVGPDCHVSATKSLVSCRHKLATDGNTILSSTKQLIEQRDVTGQGRNERFDRPEASDAVSVESGDVGDPRDVLLDGETELCFTDLQSSLRRNNDVGDVLEPIWADSELGLQARHGVVEGTLSAVHQELLHDIQQVFPPTDDWEDLELSAIIELTHKVTQDSDDGYTQCTIETGSVGHAELDTDGFTYQGSWTWRTSDGHILGHDVTVVTGRLRPPKLEPRQL</sequence>
<evidence type="ECO:0000313" key="3">
    <source>
        <dbReference type="Proteomes" id="UP000193218"/>
    </source>
</evidence>
<evidence type="ECO:0000313" key="2">
    <source>
        <dbReference type="EMBL" id="ORX40942.1"/>
    </source>
</evidence>
<evidence type="ECO:0000256" key="1">
    <source>
        <dbReference type="SAM" id="MobiDB-lite"/>
    </source>
</evidence>
<feature type="region of interest" description="Disordered" evidence="1">
    <location>
        <begin position="292"/>
        <end position="318"/>
    </location>
</feature>
<accession>A0A1Y1USL2</accession>
<gene>
    <name evidence="2" type="ORF">BD324DRAFT_606669</name>
</gene>
<keyword evidence="3" id="KW-1185">Reference proteome</keyword>
<dbReference type="AlphaFoldDB" id="A0A1Y1USL2"/>